<dbReference type="AlphaFoldDB" id="A0A5C7A0Y6"/>
<dbReference type="Proteomes" id="UP000321903">
    <property type="component" value="Unassembled WGS sequence"/>
</dbReference>
<proteinExistence type="predicted"/>
<organism evidence="3 4">
    <name type="scientific">Psychrobacter frigidicola</name>
    <dbReference type="NCBI Taxonomy" id="45611"/>
    <lineage>
        <taxon>Bacteria</taxon>
        <taxon>Pseudomonadati</taxon>
        <taxon>Pseudomonadota</taxon>
        <taxon>Gammaproteobacteria</taxon>
        <taxon>Moraxellales</taxon>
        <taxon>Moraxellaceae</taxon>
        <taxon>Psychrobacter</taxon>
    </lineage>
</organism>
<dbReference type="PANTHER" id="PTHR35149:SF2">
    <property type="entry name" value="DUF262 DOMAIN-CONTAINING PROTEIN"/>
    <property type="match status" value="1"/>
</dbReference>
<feature type="domain" description="GmrSD restriction endonucleases N-terminal" evidence="1">
    <location>
        <begin position="15"/>
        <end position="241"/>
    </location>
</feature>
<feature type="domain" description="GmrSD restriction endonucleases C-terminal" evidence="2">
    <location>
        <begin position="424"/>
        <end position="560"/>
    </location>
</feature>
<dbReference type="EMBL" id="VORZ01000005">
    <property type="protein sequence ID" value="TXD96090.1"/>
    <property type="molecule type" value="Genomic_DNA"/>
</dbReference>
<evidence type="ECO:0000259" key="2">
    <source>
        <dbReference type="Pfam" id="PF07510"/>
    </source>
</evidence>
<dbReference type="Pfam" id="PF03235">
    <property type="entry name" value="GmrSD_N"/>
    <property type="match status" value="1"/>
</dbReference>
<dbReference type="InterPro" id="IPR011089">
    <property type="entry name" value="GmrSD_C"/>
</dbReference>
<dbReference type="InterPro" id="IPR004919">
    <property type="entry name" value="GmrSD_N"/>
</dbReference>
<gene>
    <name evidence="3" type="ORF">ES754_11945</name>
</gene>
<name>A0A5C7A0Y6_9GAMM</name>
<dbReference type="PANTHER" id="PTHR35149">
    <property type="entry name" value="SLL5132 PROTEIN"/>
    <property type="match status" value="1"/>
</dbReference>
<keyword evidence="4" id="KW-1185">Reference proteome</keyword>
<evidence type="ECO:0000313" key="4">
    <source>
        <dbReference type="Proteomes" id="UP000321903"/>
    </source>
</evidence>
<dbReference type="OrthoDB" id="9798761at2"/>
<accession>A0A5C7A0Y6</accession>
<reference evidence="3 4" key="1">
    <citation type="submission" date="2019-08" db="EMBL/GenBank/DDBJ databases">
        <title>Genome sequence of Psychrobacter frigidicola ACAM304 (type strain).</title>
        <authorList>
            <person name="Bowman J.P."/>
        </authorList>
    </citation>
    <scope>NUCLEOTIDE SEQUENCE [LARGE SCALE GENOMIC DNA]</scope>
    <source>
        <strain evidence="3 4">ACAM 304</strain>
    </source>
</reference>
<evidence type="ECO:0000313" key="3">
    <source>
        <dbReference type="EMBL" id="TXD96090.1"/>
    </source>
</evidence>
<protein>
    <submittedName>
        <fullName evidence="3">DUF262 domain-containing protein</fullName>
    </submittedName>
</protein>
<dbReference type="Pfam" id="PF07510">
    <property type="entry name" value="GmrSD_C"/>
    <property type="match status" value="1"/>
</dbReference>
<evidence type="ECO:0000259" key="1">
    <source>
        <dbReference type="Pfam" id="PF03235"/>
    </source>
</evidence>
<comment type="caution">
    <text evidence="3">The sequence shown here is derived from an EMBL/GenBank/DDBJ whole genome shotgun (WGS) entry which is preliminary data.</text>
</comment>
<sequence length="572" mass="66921">MLTMNFNTTNSTFRQLLGNGLRYHVPPFQRDYSWSEVEWDELWQDIEALFSEDAESAHYMGYLVLQTTNNKQFDIIDGQQRLTTLSIMILAGLSLLKDLVNNDIDALRNEQRLQQLKSNYIGYTDPVTLIEKPMLQLNRHNDKYYRNHLITLDKLPQRGLHASEHRIRKAFNWFQIKLKQKFGMENDSGQNFAQFLDELVDKLFFTVITVNDELNAFKVFETLNARGVRLSSTDLLKNYLFSLASVDDPHDSQIKHLEERWESIIRLLGSESFPEFLRVYWNSSHKLIRKTDLFKTIRKHIRNKSEAFELVKQIELSADAYTALKDTQDARWVEESKYLKQLSMYRVKQPFSVLLASYEKFFESDRAGFLSIVRAISILSFRYNVICNNPPNEQERFYNNIAIKIDSNQLGSAQSIIKALDEIYPNDEVFKSAFSVKQLKTTDNRNKKIVRYILCEFESKASQVAIDEDNDKFNIEHILPENPDESWGSIDDSKIDGLTYRLGNMILLEANKNRVVGNQSYQEKVKIYNTSSLHMPQRLNQHYNEWSQDSIESRQKQLAKLASSIWKISELS</sequence>